<evidence type="ECO:0000313" key="2">
    <source>
        <dbReference type="EMBL" id="MFD1223878.1"/>
    </source>
</evidence>
<proteinExistence type="predicted"/>
<sequence length="130" mass="15065">MLKPIRIRTNYMQSQTPFYAGYLLPDNRNAIYISQGIVNMVPVVPFAYDGLYAQDDEITLIAYVPYVRDDPDDTLIAALYSRLRNMSAFELLTKCYNKEADAYLVIDDRDDHEDYEDPPYDEYGRTGGRL</sequence>
<dbReference type="EMBL" id="JBHTLU010000037">
    <property type="protein sequence ID" value="MFD1223878.1"/>
    <property type="molecule type" value="Genomic_DNA"/>
</dbReference>
<organism evidence="2 3">
    <name type="scientific">Paenibacillus vulneris</name>
    <dbReference type="NCBI Taxonomy" id="1133364"/>
    <lineage>
        <taxon>Bacteria</taxon>
        <taxon>Bacillati</taxon>
        <taxon>Bacillota</taxon>
        <taxon>Bacilli</taxon>
        <taxon>Bacillales</taxon>
        <taxon>Paenibacillaceae</taxon>
        <taxon>Paenibacillus</taxon>
    </lineage>
</organism>
<name>A0ABW3USJ0_9BACL</name>
<feature type="compositionally biased region" description="Acidic residues" evidence="1">
    <location>
        <begin position="111"/>
        <end position="120"/>
    </location>
</feature>
<protein>
    <submittedName>
        <fullName evidence="2">Uncharacterized protein</fullName>
    </submittedName>
</protein>
<dbReference type="Proteomes" id="UP001597180">
    <property type="component" value="Unassembled WGS sequence"/>
</dbReference>
<comment type="caution">
    <text evidence="2">The sequence shown here is derived from an EMBL/GenBank/DDBJ whole genome shotgun (WGS) entry which is preliminary data.</text>
</comment>
<keyword evidence="3" id="KW-1185">Reference proteome</keyword>
<reference evidence="3" key="1">
    <citation type="journal article" date="2019" name="Int. J. Syst. Evol. Microbiol.">
        <title>The Global Catalogue of Microorganisms (GCM) 10K type strain sequencing project: providing services to taxonomists for standard genome sequencing and annotation.</title>
        <authorList>
            <consortium name="The Broad Institute Genomics Platform"/>
            <consortium name="The Broad Institute Genome Sequencing Center for Infectious Disease"/>
            <person name="Wu L."/>
            <person name="Ma J."/>
        </authorList>
    </citation>
    <scope>NUCLEOTIDE SEQUENCE [LARGE SCALE GENOMIC DNA]</scope>
    <source>
        <strain evidence="3">CCUG 53270</strain>
    </source>
</reference>
<feature type="region of interest" description="Disordered" evidence="1">
    <location>
        <begin position="111"/>
        <end position="130"/>
    </location>
</feature>
<evidence type="ECO:0000313" key="3">
    <source>
        <dbReference type="Proteomes" id="UP001597180"/>
    </source>
</evidence>
<accession>A0ABW3USJ0</accession>
<dbReference type="RefSeq" id="WP_345589656.1">
    <property type="nucleotide sequence ID" value="NZ_BAABJG010000020.1"/>
</dbReference>
<evidence type="ECO:0000256" key="1">
    <source>
        <dbReference type="SAM" id="MobiDB-lite"/>
    </source>
</evidence>
<gene>
    <name evidence="2" type="ORF">ACFQ4B_27510</name>
</gene>